<organism evidence="1">
    <name type="scientific">Anguilla anguilla</name>
    <name type="common">European freshwater eel</name>
    <name type="synonym">Muraena anguilla</name>
    <dbReference type="NCBI Taxonomy" id="7936"/>
    <lineage>
        <taxon>Eukaryota</taxon>
        <taxon>Metazoa</taxon>
        <taxon>Chordata</taxon>
        <taxon>Craniata</taxon>
        <taxon>Vertebrata</taxon>
        <taxon>Euteleostomi</taxon>
        <taxon>Actinopterygii</taxon>
        <taxon>Neopterygii</taxon>
        <taxon>Teleostei</taxon>
        <taxon>Anguilliformes</taxon>
        <taxon>Anguillidae</taxon>
        <taxon>Anguilla</taxon>
    </lineage>
</organism>
<proteinExistence type="predicted"/>
<dbReference type="AlphaFoldDB" id="A0A0E9XZA6"/>
<protein>
    <submittedName>
        <fullName evidence="1">Uncharacterized protein</fullName>
    </submittedName>
</protein>
<sequence length="65" mass="7627">MLQIHPTDLVVIFAQRVVRELCEGNNLKLFLCEYILLCQFGSLLCKLMHIECIFVYWGINPTVHF</sequence>
<reference evidence="1" key="1">
    <citation type="submission" date="2014-11" db="EMBL/GenBank/DDBJ databases">
        <authorList>
            <person name="Amaro Gonzalez C."/>
        </authorList>
    </citation>
    <scope>NUCLEOTIDE SEQUENCE</scope>
</reference>
<reference evidence="1" key="2">
    <citation type="journal article" date="2015" name="Fish Shellfish Immunol.">
        <title>Early steps in the European eel (Anguilla anguilla)-Vibrio vulnificus interaction in the gills: Role of the RtxA13 toxin.</title>
        <authorList>
            <person name="Callol A."/>
            <person name="Pajuelo D."/>
            <person name="Ebbesson L."/>
            <person name="Teles M."/>
            <person name="MacKenzie S."/>
            <person name="Amaro C."/>
        </authorList>
    </citation>
    <scope>NUCLEOTIDE SEQUENCE</scope>
</reference>
<evidence type="ECO:0000313" key="1">
    <source>
        <dbReference type="EMBL" id="JAI07196.1"/>
    </source>
</evidence>
<name>A0A0E9XZA6_ANGAN</name>
<accession>A0A0E9XZA6</accession>
<dbReference type="EMBL" id="GBXM01001382">
    <property type="protein sequence ID" value="JAI07196.1"/>
    <property type="molecule type" value="Transcribed_RNA"/>
</dbReference>